<feature type="transmembrane region" description="Helical" evidence="1">
    <location>
        <begin position="337"/>
        <end position="360"/>
    </location>
</feature>
<proteinExistence type="predicted"/>
<reference evidence="2 3" key="1">
    <citation type="journal article" date="2016" name="Nat. Commun.">
        <title>Thousands of microbial genomes shed light on interconnected biogeochemical processes in an aquifer system.</title>
        <authorList>
            <person name="Anantharaman K."/>
            <person name="Brown C.T."/>
            <person name="Hug L.A."/>
            <person name="Sharon I."/>
            <person name="Castelle C.J."/>
            <person name="Probst A.J."/>
            <person name="Thomas B.C."/>
            <person name="Singh A."/>
            <person name="Wilkins M.J."/>
            <person name="Karaoz U."/>
            <person name="Brodie E.L."/>
            <person name="Williams K.H."/>
            <person name="Hubbard S.S."/>
            <person name="Banfield J.F."/>
        </authorList>
    </citation>
    <scope>NUCLEOTIDE SEQUENCE [LARGE SCALE GENOMIC DNA]</scope>
</reference>
<dbReference type="EMBL" id="MHJJ01000002">
    <property type="protein sequence ID" value="OGY66297.1"/>
    <property type="molecule type" value="Genomic_DNA"/>
</dbReference>
<dbReference type="STRING" id="1798407.A3A16_00090"/>
<keyword evidence="1" id="KW-0472">Membrane</keyword>
<protein>
    <recommendedName>
        <fullName evidence="4">SHS2 domain-containing protein</fullName>
    </recommendedName>
</protein>
<evidence type="ECO:0008006" key="4">
    <source>
        <dbReference type="Google" id="ProtNLM"/>
    </source>
</evidence>
<keyword evidence="1" id="KW-1133">Transmembrane helix</keyword>
<dbReference type="Gene3D" id="3.30.420.40">
    <property type="match status" value="2"/>
</dbReference>
<dbReference type="Proteomes" id="UP000177942">
    <property type="component" value="Unassembled WGS sequence"/>
</dbReference>
<accession>A0A1G1ZR54</accession>
<sequence>MGKDTLRKLLKFLNPSPLVGGLEITDSSLKYLRIRNGETIKSSLGLPPGVIEEGRIKDRRTFIAALNSLHARIAPVKKKAHVIASLSSGSVYSQVFNLPFLSGKSLVDAAKLNLQMISPIDAKTAYYDWQAVGEIASEGGQLEILGAFINSAIVDEFTDALREANFEVVTIEFSSLALARLVKEEGNGVDIKQPYFLLDVSGDGLNFMILRNGNLYFSYFHPWKSLAAGSLDEFIKKEVQRLINFYAAHWSGQVGEVILLSSALSKEITALLQENFRLEVRQLTLKNYDKLLPNWFGVLGAALRGLVPRSQDDLISLAAAGTEERYYRWQIMNFIDIWRNAILASLGFIFLAFIIVDSFFAHNLNAIKRQLGLGLAAPAVNEITQLQDGAKELNRLVELASGAAKQSPKRSPLFEKLNVIAGQAVAMDRVYADYTNNSVLVNGAAASEAAAINFKNRLAAEPNFADVFLPLASIETNPDGTVSFQVSLKIK</sequence>
<evidence type="ECO:0000313" key="3">
    <source>
        <dbReference type="Proteomes" id="UP000177942"/>
    </source>
</evidence>
<organism evidence="2 3">
    <name type="scientific">Candidatus Harrisonbacteria bacterium RIFCSPLOWO2_01_FULL_44_18</name>
    <dbReference type="NCBI Taxonomy" id="1798407"/>
    <lineage>
        <taxon>Bacteria</taxon>
        <taxon>Candidatus Harrisoniibacteriota</taxon>
    </lineage>
</organism>
<gene>
    <name evidence="2" type="ORF">A3A16_00090</name>
</gene>
<dbReference type="Gene3D" id="3.30.1490.300">
    <property type="match status" value="1"/>
</dbReference>
<keyword evidence="1" id="KW-0812">Transmembrane</keyword>
<comment type="caution">
    <text evidence="2">The sequence shown here is derived from an EMBL/GenBank/DDBJ whole genome shotgun (WGS) entry which is preliminary data.</text>
</comment>
<dbReference type="AlphaFoldDB" id="A0A1G1ZR54"/>
<name>A0A1G1ZR54_9BACT</name>
<evidence type="ECO:0000256" key="1">
    <source>
        <dbReference type="SAM" id="Phobius"/>
    </source>
</evidence>
<evidence type="ECO:0000313" key="2">
    <source>
        <dbReference type="EMBL" id="OGY66297.1"/>
    </source>
</evidence>